<dbReference type="EMBL" id="MHSS01000016">
    <property type="protein sequence ID" value="OHA47575.1"/>
    <property type="molecule type" value="Genomic_DNA"/>
</dbReference>
<keyword evidence="2 3" id="KW-0067">ATP-binding</keyword>
<reference evidence="5 6" key="1">
    <citation type="journal article" date="2016" name="Nat. Commun.">
        <title>Thousands of microbial genomes shed light on interconnected biogeochemical processes in an aquifer system.</title>
        <authorList>
            <person name="Anantharaman K."/>
            <person name="Brown C.T."/>
            <person name="Hug L.A."/>
            <person name="Sharon I."/>
            <person name="Castelle C.J."/>
            <person name="Probst A.J."/>
            <person name="Thomas B.C."/>
            <person name="Singh A."/>
            <person name="Wilkins M.J."/>
            <person name="Karaoz U."/>
            <person name="Brodie E.L."/>
            <person name="Williams K.H."/>
            <person name="Hubbard S.S."/>
            <person name="Banfield J.F."/>
        </authorList>
    </citation>
    <scope>NUCLEOTIDE SEQUENCE [LARGE SCALE GENOMIC DNA]</scope>
</reference>
<evidence type="ECO:0000313" key="6">
    <source>
        <dbReference type="Proteomes" id="UP000177629"/>
    </source>
</evidence>
<dbReference type="InterPro" id="IPR005144">
    <property type="entry name" value="ATP-cone_dom"/>
</dbReference>
<dbReference type="GO" id="GO:0005524">
    <property type="term" value="F:ATP binding"/>
    <property type="evidence" value="ECO:0007669"/>
    <property type="project" value="UniProtKB-UniRule"/>
</dbReference>
<accession>A0A1G2PGU4</accession>
<evidence type="ECO:0000259" key="4">
    <source>
        <dbReference type="PROSITE" id="PS51161"/>
    </source>
</evidence>
<sequence length="90" mass="10512">MEKHIVKRKGHTEPYDEKKVYASVYAACRNAHALEQESEQIADKVTKHVSEWIVTKDQVTSREIFERVVQTLTPLHKDAAFMYETHRDIA</sequence>
<evidence type="ECO:0000256" key="3">
    <source>
        <dbReference type="PROSITE-ProRule" id="PRU00492"/>
    </source>
</evidence>
<comment type="caution">
    <text evidence="5">The sequence shown here is derived from an EMBL/GenBank/DDBJ whole genome shotgun (WGS) entry which is preliminary data.</text>
</comment>
<keyword evidence="1 3" id="KW-0547">Nucleotide-binding</keyword>
<dbReference type="Proteomes" id="UP000177629">
    <property type="component" value="Unassembled WGS sequence"/>
</dbReference>
<dbReference type="STRING" id="1802362.A2806_03175"/>
<gene>
    <name evidence="5" type="ORF">A2806_03175</name>
</gene>
<dbReference type="PROSITE" id="PS51161">
    <property type="entry name" value="ATP_CONE"/>
    <property type="match status" value="1"/>
</dbReference>
<organism evidence="5 6">
    <name type="scientific">Candidatus Terrybacteria bacterium RIFCSPHIGHO2_01_FULL_48_17</name>
    <dbReference type="NCBI Taxonomy" id="1802362"/>
    <lineage>
        <taxon>Bacteria</taxon>
        <taxon>Candidatus Terryibacteriota</taxon>
    </lineage>
</organism>
<feature type="domain" description="ATP-cone" evidence="4">
    <location>
        <begin position="3"/>
        <end position="90"/>
    </location>
</feature>
<dbReference type="Pfam" id="PF03477">
    <property type="entry name" value="ATP-cone"/>
    <property type="match status" value="1"/>
</dbReference>
<evidence type="ECO:0000313" key="5">
    <source>
        <dbReference type="EMBL" id="OHA47575.1"/>
    </source>
</evidence>
<evidence type="ECO:0000256" key="2">
    <source>
        <dbReference type="ARBA" id="ARBA00022840"/>
    </source>
</evidence>
<proteinExistence type="predicted"/>
<name>A0A1G2PGU4_9BACT</name>
<protein>
    <recommendedName>
        <fullName evidence="4">ATP-cone domain-containing protein</fullName>
    </recommendedName>
</protein>
<evidence type="ECO:0000256" key="1">
    <source>
        <dbReference type="ARBA" id="ARBA00022741"/>
    </source>
</evidence>
<dbReference type="AlphaFoldDB" id="A0A1G2PGU4"/>